<evidence type="ECO:0000259" key="3">
    <source>
        <dbReference type="Pfam" id="PF01467"/>
    </source>
</evidence>
<dbReference type="RefSeq" id="WP_121765102.1">
    <property type="nucleotide sequence ID" value="NZ_RAZM01000001.1"/>
</dbReference>
<evidence type="ECO:0000313" key="5">
    <source>
        <dbReference type="Proteomes" id="UP000267159"/>
    </source>
</evidence>
<dbReference type="PANTHER" id="PTHR21342">
    <property type="entry name" value="PHOSPHOPANTETHEINE ADENYLYLTRANSFERASE"/>
    <property type="match status" value="1"/>
</dbReference>
<dbReference type="GO" id="GO:0016779">
    <property type="term" value="F:nucleotidyltransferase activity"/>
    <property type="evidence" value="ECO:0007669"/>
    <property type="project" value="UniProtKB-KW"/>
</dbReference>
<feature type="domain" description="Cytidyltransferase-like" evidence="3">
    <location>
        <begin position="9"/>
        <end position="148"/>
    </location>
</feature>
<evidence type="ECO:0000313" key="4">
    <source>
        <dbReference type="EMBL" id="RLT81939.1"/>
    </source>
</evidence>
<organism evidence="4 5">
    <name type="scientific">Bacteroides acidifaciens</name>
    <dbReference type="NCBI Taxonomy" id="85831"/>
    <lineage>
        <taxon>Bacteria</taxon>
        <taxon>Pseudomonadati</taxon>
        <taxon>Bacteroidota</taxon>
        <taxon>Bacteroidia</taxon>
        <taxon>Bacteroidales</taxon>
        <taxon>Bacteroidaceae</taxon>
        <taxon>Bacteroides</taxon>
    </lineage>
</organism>
<proteinExistence type="predicted"/>
<dbReference type="PANTHER" id="PTHR21342:SF0">
    <property type="entry name" value="BIFUNCTIONAL NMN ADENYLYLTRANSFERASE_NUDIX HYDROLASE"/>
    <property type="match status" value="1"/>
</dbReference>
<dbReference type="InterPro" id="IPR004821">
    <property type="entry name" value="Cyt_trans-like"/>
</dbReference>
<sequence>MKIGVILARFQPIHNGHLQLIKKACDENEQVLVIIGSIDKLSKRNPIPWTIRKQLVEKAIKDHSLHEKTKIVELADLSDESDNSHDWGFYLYSFIVSKINQSDFTIYYSDGFETITSWFPGFLLRNNVSLSLLARNTCEDGVSATMVRDMILADNLPEKDVVPQCVYDMRQTIKAFLNVFK</sequence>
<dbReference type="NCBIfam" id="TIGR00125">
    <property type="entry name" value="cyt_tran_rel"/>
    <property type="match status" value="1"/>
</dbReference>
<gene>
    <name evidence="4" type="ORF">D7Y07_00830</name>
</gene>
<name>A0A3L8ACV9_9BACE</name>
<dbReference type="EMBL" id="RAZM01000001">
    <property type="protein sequence ID" value="RLT81939.1"/>
    <property type="molecule type" value="Genomic_DNA"/>
</dbReference>
<protein>
    <recommendedName>
        <fullName evidence="3">Cytidyltransferase-like domain-containing protein</fullName>
    </recommendedName>
</protein>
<evidence type="ECO:0000256" key="1">
    <source>
        <dbReference type="ARBA" id="ARBA00022679"/>
    </source>
</evidence>
<keyword evidence="1" id="KW-0808">Transferase</keyword>
<dbReference type="SUPFAM" id="SSF52374">
    <property type="entry name" value="Nucleotidylyl transferase"/>
    <property type="match status" value="1"/>
</dbReference>
<reference evidence="4 5" key="1">
    <citation type="submission" date="2018-09" db="EMBL/GenBank/DDBJ databases">
        <title>Murine metabolic-syndrome-specific gut microbial biobank.</title>
        <authorList>
            <person name="Liu C."/>
        </authorList>
    </citation>
    <scope>NUCLEOTIDE SEQUENCE [LARGE SCALE GENOMIC DNA]</scope>
    <source>
        <strain evidence="4 5">0.1X-D8-26</strain>
    </source>
</reference>
<dbReference type="AlphaFoldDB" id="A0A3L8ACV9"/>
<evidence type="ECO:0000256" key="2">
    <source>
        <dbReference type="ARBA" id="ARBA00022695"/>
    </source>
</evidence>
<accession>A0A3L8ACV9</accession>
<dbReference type="Pfam" id="PF01467">
    <property type="entry name" value="CTP_transf_like"/>
    <property type="match status" value="1"/>
</dbReference>
<dbReference type="Proteomes" id="UP000267159">
    <property type="component" value="Unassembled WGS sequence"/>
</dbReference>
<dbReference type="InterPro" id="IPR014729">
    <property type="entry name" value="Rossmann-like_a/b/a_fold"/>
</dbReference>
<dbReference type="Gene3D" id="3.40.50.620">
    <property type="entry name" value="HUPs"/>
    <property type="match status" value="1"/>
</dbReference>
<comment type="caution">
    <text evidence="4">The sequence shown here is derived from an EMBL/GenBank/DDBJ whole genome shotgun (WGS) entry which is preliminary data.</text>
</comment>
<keyword evidence="2" id="KW-0548">Nucleotidyltransferase</keyword>